<comment type="caution">
    <text evidence="1">The sequence shown here is derived from an EMBL/GenBank/DDBJ whole genome shotgun (WGS) entry which is preliminary data.</text>
</comment>
<dbReference type="SUPFAM" id="SSF53850">
    <property type="entry name" value="Periplasmic binding protein-like II"/>
    <property type="match status" value="1"/>
</dbReference>
<dbReference type="PATRIC" id="fig|1502723.3.peg.7066"/>
<keyword evidence="2" id="KW-1185">Reference proteome</keyword>
<gene>
    <name evidence="1" type="ORF">FF36_06115</name>
</gene>
<accession>A0A0D8B5M5</accession>
<dbReference type="RefSeq" id="WP_044888521.1">
    <property type="nucleotide sequence ID" value="NZ_JYFN01000094.1"/>
</dbReference>
<dbReference type="PANTHER" id="PTHR30024:SF48">
    <property type="entry name" value="ABC TRANSPORTER SUBSTRATE-BINDING PROTEIN"/>
    <property type="match status" value="1"/>
</dbReference>
<proteinExistence type="predicted"/>
<dbReference type="Proteomes" id="UP000032545">
    <property type="component" value="Unassembled WGS sequence"/>
</dbReference>
<evidence type="ECO:0000313" key="2">
    <source>
        <dbReference type="Proteomes" id="UP000032545"/>
    </source>
</evidence>
<dbReference type="PROSITE" id="PS51257">
    <property type="entry name" value="PROKAR_LIPOPROTEIN"/>
    <property type="match status" value="1"/>
</dbReference>
<name>A0A0D8B5M5_9ACTN</name>
<dbReference type="AlphaFoldDB" id="A0A0D8B5M5"/>
<dbReference type="PANTHER" id="PTHR30024">
    <property type="entry name" value="ALIPHATIC SULFONATES-BINDING PROTEIN-RELATED"/>
    <property type="match status" value="1"/>
</dbReference>
<reference evidence="1 2" key="2">
    <citation type="journal article" date="2016" name="Genome Announc.">
        <title>Permanent Draft Genome Sequences for Two Variants of Frankia sp. Strain CpI1, the First Frankia Strain Isolated from Root Nodules of Comptonia peregrina.</title>
        <authorList>
            <person name="Oshone R."/>
            <person name="Hurst S.G.IV."/>
            <person name="Abebe-Akele F."/>
            <person name="Simpson S."/>
            <person name="Morris K."/>
            <person name="Thomas W.K."/>
            <person name="Tisa L.S."/>
        </authorList>
    </citation>
    <scope>NUCLEOTIDE SEQUENCE [LARGE SCALE GENOMIC DNA]</scope>
    <source>
        <strain evidence="2">CpI1-S</strain>
    </source>
</reference>
<evidence type="ECO:0000313" key="1">
    <source>
        <dbReference type="EMBL" id="KJE19598.1"/>
    </source>
</evidence>
<reference evidence="2" key="1">
    <citation type="submission" date="2015-02" db="EMBL/GenBank/DDBJ databases">
        <title>Draft Genome of Frankia sp. CpI1-S.</title>
        <authorList>
            <person name="Oshone R.T."/>
            <person name="Ngom M."/>
            <person name="Ghodhbane-Gtari F."/>
            <person name="Gtari M."/>
            <person name="Morris K."/>
            <person name="Thomas K."/>
            <person name="Sen A."/>
            <person name="Tisa L.S."/>
        </authorList>
    </citation>
    <scope>NUCLEOTIDE SEQUENCE [LARGE SCALE GENOMIC DNA]</scope>
    <source>
        <strain evidence="2">CpI1-S</strain>
    </source>
</reference>
<dbReference type="EMBL" id="JYFN01000094">
    <property type="protein sequence ID" value="KJE19598.1"/>
    <property type="molecule type" value="Genomic_DNA"/>
</dbReference>
<dbReference type="OrthoDB" id="506623at2"/>
<dbReference type="Gene3D" id="3.40.190.10">
    <property type="entry name" value="Periplasmic binding protein-like II"/>
    <property type="match status" value="2"/>
</dbReference>
<sequence length="345" mass="36500" precursor="true">MHHRRPWARRPSLLTAGLAVLIAVVLAACGSGGGDGARAAAGDQRVTLRIGDQSKTLELPLTLSGAARGAPYGLAYSTFADGPHMNAAFSAGRLDVGYMGDTPVLFANAANAGVVAISVAENPVNSQTIIARAGSGIRTPADLRGRRVAFTLGTSLHGYLLNQLDGAGLNQDDISPVNVPVTSLTSTLASGKVDAIVYTRQYTAAVARQAPGSYEIQTRPLPQYSVLLASKSALKNPAKRAAIQDFVLRLARAWSWPKANAAVWVQKYYVDQLKQDPVASRKYFDSLPEARYRPVSPAFVASQRVQARLLGSVGELPKSLDVDDELDPAFTGELTAAFAKAFPAT</sequence>
<dbReference type="Pfam" id="PF12974">
    <property type="entry name" value="Phosphonate-bd"/>
    <property type="match status" value="1"/>
</dbReference>
<organism evidence="1 2">
    <name type="scientific">Frankia torreyi</name>
    <dbReference type="NCBI Taxonomy" id="1856"/>
    <lineage>
        <taxon>Bacteria</taxon>
        <taxon>Bacillati</taxon>
        <taxon>Actinomycetota</taxon>
        <taxon>Actinomycetes</taxon>
        <taxon>Frankiales</taxon>
        <taxon>Frankiaceae</taxon>
        <taxon>Frankia</taxon>
    </lineage>
</organism>
<protein>
    <submittedName>
        <fullName evidence="1">ABC-type nitrate/sulfonate/bicarbonate transport system, periplasmic component</fullName>
    </submittedName>
</protein>